<dbReference type="GO" id="GO:0016740">
    <property type="term" value="F:transferase activity"/>
    <property type="evidence" value="ECO:0007669"/>
    <property type="project" value="UniProtKB-KW"/>
</dbReference>
<dbReference type="InterPro" id="IPR007345">
    <property type="entry name" value="Polysacch_pyruvyl_Trfase"/>
</dbReference>
<gene>
    <name evidence="2" type="ORF">F2Y61_11120</name>
</gene>
<proteinExistence type="predicted"/>
<evidence type="ECO:0000259" key="1">
    <source>
        <dbReference type="Pfam" id="PF04230"/>
    </source>
</evidence>
<evidence type="ECO:0000313" key="3">
    <source>
        <dbReference type="Proteomes" id="UP000347681"/>
    </source>
</evidence>
<keyword evidence="2" id="KW-0808">Transferase</keyword>
<dbReference type="Proteomes" id="UP000347681">
    <property type="component" value="Unassembled WGS sequence"/>
</dbReference>
<dbReference type="RefSeq" id="WP_149940895.1">
    <property type="nucleotide sequence ID" value="NZ_VVZB01000004.1"/>
</dbReference>
<accession>A0A5M5ZUF3</accession>
<comment type="caution">
    <text evidence="2">The sequence shown here is derived from an EMBL/GenBank/DDBJ whole genome shotgun (WGS) entry which is preliminary data.</text>
</comment>
<name>A0A5M5ZUF3_9BACT</name>
<reference evidence="2 3" key="1">
    <citation type="journal article" date="2019" name="Nat. Med.">
        <title>A library of human gut bacterial isolates paired with longitudinal multiomics data enables mechanistic microbiome research.</title>
        <authorList>
            <person name="Poyet M."/>
            <person name="Groussin M."/>
            <person name="Gibbons S.M."/>
            <person name="Avila-Pacheco J."/>
            <person name="Jiang X."/>
            <person name="Kearney S.M."/>
            <person name="Perrotta A.R."/>
            <person name="Berdy B."/>
            <person name="Zhao S."/>
            <person name="Lieberman T.D."/>
            <person name="Swanson P.K."/>
            <person name="Smith M."/>
            <person name="Roesemann S."/>
            <person name="Alexander J.E."/>
            <person name="Rich S.A."/>
            <person name="Livny J."/>
            <person name="Vlamakis H."/>
            <person name="Clish C."/>
            <person name="Bullock K."/>
            <person name="Deik A."/>
            <person name="Scott J."/>
            <person name="Pierce K.A."/>
            <person name="Xavier R.J."/>
            <person name="Alm E.J."/>
        </authorList>
    </citation>
    <scope>NUCLEOTIDE SEQUENCE [LARGE SCALE GENOMIC DNA]</scope>
    <source>
        <strain evidence="2 3">BIOML-A5</strain>
    </source>
</reference>
<dbReference type="EMBL" id="VVZB01000004">
    <property type="protein sequence ID" value="KAA5383375.1"/>
    <property type="molecule type" value="Genomic_DNA"/>
</dbReference>
<protein>
    <submittedName>
        <fullName evidence="2">Polysaccharide pyruvyl transferase family protein</fullName>
    </submittedName>
</protein>
<feature type="domain" description="Polysaccharide pyruvyl transferase" evidence="1">
    <location>
        <begin position="13"/>
        <end position="313"/>
    </location>
</feature>
<organism evidence="2 3">
    <name type="scientific">Phocaeicola dorei</name>
    <dbReference type="NCBI Taxonomy" id="357276"/>
    <lineage>
        <taxon>Bacteria</taxon>
        <taxon>Pseudomonadati</taxon>
        <taxon>Bacteroidota</taxon>
        <taxon>Bacteroidia</taxon>
        <taxon>Bacteroidales</taxon>
        <taxon>Bacteroidaceae</taxon>
        <taxon>Phocaeicola</taxon>
    </lineage>
</organism>
<sequence length="372" mass="43132">MRIGILTLPLHTNYGGILQAYALQTVLERMGHEVSVITTPNKAKLPVWKWPYSYPKRMIRKYILGRNEHVFFESYYNRVYPIVGQHTLQFIDKYIHYFEVGKLLDLKENNFDAFVVGSDQVWRPMYYPTKIENAYLDFARDWNVKRMAYAASFGTSDWEYTAGQTRRCRELLRKFDVVSVREESAVELCRKFLGVNASHVLDPTMLLDVQDYVDLVKRADVPKSKGTLLCYILDETELITDLISRLADETGLIPFRGNSRVDDWSAPLAERIQPPVEQWLRGFMDAELVVTDSFHACVFSILFHKPFVVVGNKGRGLTRVKSLLKIFGLEKALYSCNGNKNIDLNCIGIDWEDVNRRLQNLRKHSFNLLNKV</sequence>
<dbReference type="Pfam" id="PF04230">
    <property type="entry name" value="PS_pyruv_trans"/>
    <property type="match status" value="1"/>
</dbReference>
<dbReference type="AlphaFoldDB" id="A0A5M5ZUF3"/>
<evidence type="ECO:0000313" key="2">
    <source>
        <dbReference type="EMBL" id="KAA5383375.1"/>
    </source>
</evidence>